<dbReference type="GO" id="GO:0016042">
    <property type="term" value="P:lipid catabolic process"/>
    <property type="evidence" value="ECO:0007669"/>
    <property type="project" value="UniProtKB-UniRule"/>
</dbReference>
<dbReference type="PANTHER" id="PTHR14226">
    <property type="entry name" value="NEUROPATHY TARGET ESTERASE/SWISS CHEESE D.MELANOGASTER"/>
    <property type="match status" value="1"/>
</dbReference>
<protein>
    <submittedName>
        <fullName evidence="9">NTE family protein</fullName>
    </submittedName>
</protein>
<dbReference type="InterPro" id="IPR002641">
    <property type="entry name" value="PNPLA_dom"/>
</dbReference>
<evidence type="ECO:0000256" key="2">
    <source>
        <dbReference type="ARBA" id="ARBA00022801"/>
    </source>
</evidence>
<comment type="subcellular location">
    <subcellularLocation>
        <location evidence="1">Membrane</location>
    </subcellularLocation>
</comment>
<keyword evidence="5" id="KW-0472">Membrane</keyword>
<accession>A0A839UJW5</accession>
<keyword evidence="2 6" id="KW-0378">Hydrolase</keyword>
<evidence type="ECO:0000256" key="7">
    <source>
        <dbReference type="SAM" id="SignalP"/>
    </source>
</evidence>
<dbReference type="Pfam" id="PF01103">
    <property type="entry name" value="Omp85"/>
    <property type="match status" value="1"/>
</dbReference>
<feature type="domain" description="PNPLA" evidence="8">
    <location>
        <begin position="31"/>
        <end position="223"/>
    </location>
</feature>
<dbReference type="PROSITE" id="PS51635">
    <property type="entry name" value="PNPLA"/>
    <property type="match status" value="1"/>
</dbReference>
<evidence type="ECO:0000256" key="1">
    <source>
        <dbReference type="ARBA" id="ARBA00004370"/>
    </source>
</evidence>
<dbReference type="Gene3D" id="2.40.160.50">
    <property type="entry name" value="membrane protein fhac: a member of the omp85/tpsb transporter family"/>
    <property type="match status" value="1"/>
</dbReference>
<dbReference type="Gene3D" id="3.40.1090.10">
    <property type="entry name" value="Cytosolic phospholipase A2 catalytic domain"/>
    <property type="match status" value="2"/>
</dbReference>
<evidence type="ECO:0000256" key="5">
    <source>
        <dbReference type="ARBA" id="ARBA00023136"/>
    </source>
</evidence>
<keyword evidence="7" id="KW-0732">Signal</keyword>
<feature type="active site" description="Nucleophile" evidence="6">
    <location>
        <position position="64"/>
    </location>
</feature>
<feature type="chain" id="PRO_5032458912" evidence="7">
    <location>
        <begin position="22"/>
        <end position="730"/>
    </location>
</feature>
<dbReference type="Pfam" id="PF01734">
    <property type="entry name" value="Patatin"/>
    <property type="match status" value="1"/>
</dbReference>
<evidence type="ECO:0000256" key="4">
    <source>
        <dbReference type="ARBA" id="ARBA00023098"/>
    </source>
</evidence>
<gene>
    <name evidence="9" type="ORF">FHS30_000075</name>
</gene>
<dbReference type="InterPro" id="IPR000184">
    <property type="entry name" value="Bac_surfAg_D15"/>
</dbReference>
<evidence type="ECO:0000313" key="10">
    <source>
        <dbReference type="Proteomes" id="UP000559987"/>
    </source>
</evidence>
<feature type="signal peptide" evidence="7">
    <location>
        <begin position="1"/>
        <end position="21"/>
    </location>
</feature>
<dbReference type="GO" id="GO:0019867">
    <property type="term" value="C:outer membrane"/>
    <property type="evidence" value="ECO:0007669"/>
    <property type="project" value="InterPro"/>
</dbReference>
<proteinExistence type="predicted"/>
<keyword evidence="10" id="KW-1185">Reference proteome</keyword>
<sequence>MLLRTILALLASAALCLPAHAKDADGKRIGLVLSGGAARGLAHIGVLRALEEQGIEVDIVTGTSMGAIIGAMYASGYSIEQIEALGTELDWGHALTDTPPRQDLTFRRKQDDRRHLLRTKLTVVNGEIRLPAGVLDGQNLDLVLQDIFRHTNDIKHFDELPIPFRAIATDLETGQQVVLAEGSLAQAIRASMSIPGMLTPSHLQGRLLADGGMANNMPVDVARALGAERIIAVDIGSPLSAAEDLGNVFAISNQVTTFLTIKNVKEQIAKLTRDDRLLQPDLQDITSLDFTRAVDAIELGYQAAMGAREHLASLAGGRAAPTPSIDVDPAPLITGISLTNDSYLNDQALLSYIQQQVGAPFDRATLEQNINTLYGLDYFNSITYQLLSDGPGKQLHLVMEGDTRHKGFIRFGFNASDNFTGDNYYNIALAYNQTGITDYGAEWFSQIQLGNDIRLSSEFFLPMNYQSPVYLKPSVEYLARDIPVYDNGLDAQRLLVRDRRITGTLSGGYQFNQFTDISVNLGAADGRLNVTAGVSDTEHSSYQQYFTDVVLQYDSEDNIYFPTQGSRVNLAYRKYYDQEFEHADYFETEAFLSHAHTVGKNTFIARAQSVRANGANALPSSNYFLGGFGRISGMPESSIVTQNHDLGALFYLRLLNSPLLVFDTRYYFVVSLEYGRAWNNPGSIIPFDMGEVTAGSLGVAMDSALGPVLLSYGYNSADQQSVYFSIGRSL</sequence>
<comment type="caution">
    <text evidence="9">The sequence shown here is derived from an EMBL/GenBank/DDBJ whole genome shotgun (WGS) entry which is preliminary data.</text>
</comment>
<keyword evidence="3 6" id="KW-0442">Lipid degradation</keyword>
<dbReference type="CDD" id="cd07205">
    <property type="entry name" value="Pat_PNPLA6_PNPLA7_NTE1_like"/>
    <property type="match status" value="1"/>
</dbReference>
<dbReference type="Gene3D" id="3.10.20.310">
    <property type="entry name" value="membrane protein fhac"/>
    <property type="match status" value="1"/>
</dbReference>
<evidence type="ECO:0000256" key="6">
    <source>
        <dbReference type="PROSITE-ProRule" id="PRU01161"/>
    </source>
</evidence>
<evidence type="ECO:0000313" key="9">
    <source>
        <dbReference type="EMBL" id="MBB3166899.1"/>
    </source>
</evidence>
<dbReference type="Proteomes" id="UP000559987">
    <property type="component" value="Unassembled WGS sequence"/>
</dbReference>
<evidence type="ECO:0000259" key="8">
    <source>
        <dbReference type="PROSITE" id="PS51635"/>
    </source>
</evidence>
<dbReference type="EMBL" id="JACHXZ010000001">
    <property type="protein sequence ID" value="MBB3166899.1"/>
    <property type="molecule type" value="Genomic_DNA"/>
</dbReference>
<dbReference type="InterPro" id="IPR016035">
    <property type="entry name" value="Acyl_Trfase/lysoPLipase"/>
</dbReference>
<evidence type="ECO:0000256" key="3">
    <source>
        <dbReference type="ARBA" id="ARBA00022963"/>
    </source>
</evidence>
<dbReference type="SUPFAM" id="SSF52151">
    <property type="entry name" value="FabD/lysophospholipase-like"/>
    <property type="match status" value="1"/>
</dbReference>
<feature type="active site" description="Proton acceptor" evidence="6">
    <location>
        <position position="210"/>
    </location>
</feature>
<dbReference type="InterPro" id="IPR050301">
    <property type="entry name" value="NTE"/>
</dbReference>
<dbReference type="GO" id="GO:0016787">
    <property type="term" value="F:hydrolase activity"/>
    <property type="evidence" value="ECO:0007669"/>
    <property type="project" value="UniProtKB-UniRule"/>
</dbReference>
<dbReference type="PANTHER" id="PTHR14226:SF29">
    <property type="entry name" value="NEUROPATHY TARGET ESTERASE SWS"/>
    <property type="match status" value="1"/>
</dbReference>
<dbReference type="RefSeq" id="WP_183907241.1">
    <property type="nucleotide sequence ID" value="NZ_JACHXZ010000001.1"/>
</dbReference>
<feature type="short sequence motif" description="GXSXG" evidence="6">
    <location>
        <begin position="62"/>
        <end position="66"/>
    </location>
</feature>
<feature type="short sequence motif" description="DGA/G" evidence="6">
    <location>
        <begin position="210"/>
        <end position="212"/>
    </location>
</feature>
<comment type="caution">
    <text evidence="6">Lacks conserved residue(s) required for the propagation of feature annotation.</text>
</comment>
<dbReference type="AlphaFoldDB" id="A0A839UJW5"/>
<organism evidence="9 10">
    <name type="scientific">Simiduia aestuariiviva</name>
    <dbReference type="NCBI Taxonomy" id="1510459"/>
    <lineage>
        <taxon>Bacteria</taxon>
        <taxon>Pseudomonadati</taxon>
        <taxon>Pseudomonadota</taxon>
        <taxon>Gammaproteobacteria</taxon>
        <taxon>Cellvibrionales</taxon>
        <taxon>Cellvibrionaceae</taxon>
        <taxon>Simiduia</taxon>
    </lineage>
</organism>
<reference evidence="9 10" key="1">
    <citation type="submission" date="2020-08" db="EMBL/GenBank/DDBJ databases">
        <title>Genomic Encyclopedia of Type Strains, Phase III (KMG-III): the genomes of soil and plant-associated and newly described type strains.</title>
        <authorList>
            <person name="Whitman W."/>
        </authorList>
    </citation>
    <scope>NUCLEOTIDE SEQUENCE [LARGE SCALE GENOMIC DNA]</scope>
    <source>
        <strain evidence="9 10">CECT 8571</strain>
    </source>
</reference>
<keyword evidence="4 6" id="KW-0443">Lipid metabolism</keyword>
<name>A0A839UJW5_9GAMM</name>